<sequence>MLAIRSRASDSDRRHTACPLAARPGRLSTPAAAPLTRPIA</sequence>
<dbReference type="Proteomes" id="UP001272137">
    <property type="component" value="Unassembled WGS sequence"/>
</dbReference>
<name>A0AAW9CXZ7_BURTH</name>
<dbReference type="AlphaFoldDB" id="A0AAW9CXZ7"/>
<accession>A0AAW9CXZ7</accession>
<evidence type="ECO:0000313" key="3">
    <source>
        <dbReference type="Proteomes" id="UP001272137"/>
    </source>
</evidence>
<reference evidence="2" key="1">
    <citation type="submission" date="2018-08" db="EMBL/GenBank/DDBJ databases">
        <title>Identification of Burkholderia cepacia strains that express a Burkholderia pseudomallei-like capsular polysaccharide.</title>
        <authorList>
            <person name="Burtnick M.N."/>
            <person name="Vongsouvath M."/>
            <person name="Newton P."/>
            <person name="Wuthiekanun V."/>
            <person name="Limmathurotsakul D."/>
            <person name="Brett P.J."/>
            <person name="Chantratita N."/>
            <person name="Dance D.A."/>
        </authorList>
    </citation>
    <scope>NUCLEOTIDE SEQUENCE</scope>
    <source>
        <strain evidence="2">SBXCC001</strain>
    </source>
</reference>
<gene>
    <name evidence="2" type="ORF">C7S16_6972</name>
</gene>
<proteinExistence type="predicted"/>
<protein>
    <submittedName>
        <fullName evidence="2">Uncharacterized protein</fullName>
    </submittedName>
</protein>
<feature type="region of interest" description="Disordered" evidence="1">
    <location>
        <begin position="1"/>
        <end position="40"/>
    </location>
</feature>
<organism evidence="2 3">
    <name type="scientific">Burkholderia thailandensis</name>
    <dbReference type="NCBI Taxonomy" id="57975"/>
    <lineage>
        <taxon>Bacteria</taxon>
        <taxon>Pseudomonadati</taxon>
        <taxon>Pseudomonadota</taxon>
        <taxon>Betaproteobacteria</taxon>
        <taxon>Burkholderiales</taxon>
        <taxon>Burkholderiaceae</taxon>
        <taxon>Burkholderia</taxon>
        <taxon>pseudomallei group</taxon>
    </lineage>
</organism>
<comment type="caution">
    <text evidence="2">The sequence shown here is derived from an EMBL/GenBank/DDBJ whole genome shotgun (WGS) entry which is preliminary data.</text>
</comment>
<evidence type="ECO:0000256" key="1">
    <source>
        <dbReference type="SAM" id="MobiDB-lite"/>
    </source>
</evidence>
<evidence type="ECO:0000313" key="2">
    <source>
        <dbReference type="EMBL" id="MDW9252639.1"/>
    </source>
</evidence>
<dbReference type="EMBL" id="QXCT01000001">
    <property type="protein sequence ID" value="MDW9252639.1"/>
    <property type="molecule type" value="Genomic_DNA"/>
</dbReference>